<sequence>MLVNVTIKEGDLVVVWIDPKRVYLVRLERGRRLDTDKGFILFDDIIGKEYGVSIKLIKGNAYIMYPTIDYIYNGLHRPSQVLYPKDIGYMIFKSGIKPGDVVVEAGTGSGFLTIILSNFLGENGRVITYDLREDMQERARKNLETLGLSKRVTFKIGDVRNRIDETGVDSIFLDMPDPWLATANAYEALKPSGSLIVFVPTVNQVEKAFTSLRKNGFVDVEAVELLVREYQIKDGATRPKSIGVMHTGYIISGRKSIKGSSEIVE</sequence>
<dbReference type="AlphaFoldDB" id="F4FXY9"/>
<evidence type="ECO:0000259" key="6">
    <source>
        <dbReference type="Pfam" id="PF08704"/>
    </source>
</evidence>
<feature type="binding site" evidence="5">
    <location>
        <begin position="109"/>
        <end position="112"/>
    </location>
    <ligand>
        <name>S-adenosyl-L-methionine</name>
        <dbReference type="ChEBI" id="CHEBI:59789"/>
    </ligand>
</feature>
<dbReference type="GO" id="GO:0031515">
    <property type="term" value="C:tRNA (m1A) methyltransferase complex"/>
    <property type="evidence" value="ECO:0007669"/>
    <property type="project" value="InterPro"/>
</dbReference>
<dbReference type="STRING" id="1006006.Mcup_0077"/>
<dbReference type="RefSeq" id="WP_013736688.1">
    <property type="nucleotide sequence ID" value="NC_015435.1"/>
</dbReference>
<dbReference type="Gene3D" id="3.10.330.20">
    <property type="match status" value="1"/>
</dbReference>
<feature type="binding site" evidence="5">
    <location>
        <position position="130"/>
    </location>
    <ligand>
        <name>S-adenosyl-L-methionine</name>
        <dbReference type="ChEBI" id="CHEBI:59789"/>
    </ligand>
</feature>
<dbReference type="Pfam" id="PF08704">
    <property type="entry name" value="GCD14"/>
    <property type="match status" value="1"/>
</dbReference>
<dbReference type="InterPro" id="IPR029063">
    <property type="entry name" value="SAM-dependent_MTases_sf"/>
</dbReference>
<reference evidence="7 8" key="1">
    <citation type="journal article" date="2011" name="J. Bacteriol.">
        <title>Complete genome sequence of Metallosphaera cuprina, a metal sulfide-oxidizing archaeon from a hot spring.</title>
        <authorList>
            <person name="Liu L.J."/>
            <person name="You X.Y."/>
            <person name="Zheng H."/>
            <person name="Wang S."/>
            <person name="Jiang C.Y."/>
            <person name="Liu S.J."/>
        </authorList>
    </citation>
    <scope>NUCLEOTIDE SEQUENCE [LARGE SCALE GENOMIC DNA]</scope>
    <source>
        <strain evidence="7 8">Ar-4</strain>
    </source>
</reference>
<dbReference type="PANTHER" id="PTHR12133:SF1">
    <property type="entry name" value="TRNA (ADENINE(58)-N(1))-METHYLTRANSFERASE, MITOCHONDRIAL"/>
    <property type="match status" value="1"/>
</dbReference>
<dbReference type="HOGENOM" id="CLU_025402_0_1_2"/>
<dbReference type="EMBL" id="CP002656">
    <property type="protein sequence ID" value="AEB94187.1"/>
    <property type="molecule type" value="Genomic_DNA"/>
</dbReference>
<dbReference type="Gene3D" id="3.40.50.150">
    <property type="entry name" value="Vaccinia Virus protein VP39"/>
    <property type="match status" value="1"/>
</dbReference>
<dbReference type="InterPro" id="IPR014816">
    <property type="entry name" value="tRNA_MeTrfase_Gcd14"/>
</dbReference>
<evidence type="ECO:0000256" key="5">
    <source>
        <dbReference type="PIRSR" id="PIRSR017269-1"/>
    </source>
</evidence>
<dbReference type="PANTHER" id="PTHR12133">
    <property type="entry name" value="TRNA (ADENINE(58)-N(1))-METHYLTRANSFERASE"/>
    <property type="match status" value="1"/>
</dbReference>
<dbReference type="Pfam" id="PF14801">
    <property type="entry name" value="TrmI-like_N"/>
    <property type="match status" value="1"/>
</dbReference>
<gene>
    <name evidence="7" type="ordered locus">Mcup_0077</name>
</gene>
<evidence type="ECO:0000256" key="1">
    <source>
        <dbReference type="ARBA" id="ARBA00022603"/>
    </source>
</evidence>
<organism evidence="7 8">
    <name type="scientific">Metallosphaera cuprina (strain Ar-4)</name>
    <dbReference type="NCBI Taxonomy" id="1006006"/>
    <lineage>
        <taxon>Archaea</taxon>
        <taxon>Thermoproteota</taxon>
        <taxon>Thermoprotei</taxon>
        <taxon>Sulfolobales</taxon>
        <taxon>Sulfolobaceae</taxon>
        <taxon>Metallosphaera</taxon>
    </lineage>
</organism>
<dbReference type="PIRSF" id="PIRSF017269">
    <property type="entry name" value="GCD14"/>
    <property type="match status" value="1"/>
</dbReference>
<keyword evidence="3 5" id="KW-0949">S-adenosyl-L-methionine</keyword>
<feature type="binding site" evidence="5">
    <location>
        <position position="174"/>
    </location>
    <ligand>
        <name>S-adenosyl-L-methionine</name>
        <dbReference type="ChEBI" id="CHEBI:59789"/>
    </ligand>
</feature>
<dbReference type="CDD" id="cd02440">
    <property type="entry name" value="AdoMet_MTases"/>
    <property type="match status" value="1"/>
</dbReference>
<dbReference type="SUPFAM" id="SSF53335">
    <property type="entry name" value="S-adenosyl-L-methionine-dependent methyltransferases"/>
    <property type="match status" value="1"/>
</dbReference>
<evidence type="ECO:0000313" key="8">
    <source>
        <dbReference type="Proteomes" id="UP000007812"/>
    </source>
</evidence>
<dbReference type="PATRIC" id="fig|1006006.8.peg.77"/>
<dbReference type="OrthoDB" id="30774at2157"/>
<dbReference type="Proteomes" id="UP000007812">
    <property type="component" value="Chromosome"/>
</dbReference>
<dbReference type="InterPro" id="IPR049470">
    <property type="entry name" value="TRM61_C"/>
</dbReference>
<keyword evidence="4" id="KW-0819">tRNA processing</keyword>
<proteinExistence type="predicted"/>
<name>F4FXY9_METCR</name>
<keyword evidence="2" id="KW-0808">Transferase</keyword>
<evidence type="ECO:0000256" key="4">
    <source>
        <dbReference type="ARBA" id="ARBA00022694"/>
    </source>
</evidence>
<evidence type="ECO:0000256" key="2">
    <source>
        <dbReference type="ARBA" id="ARBA00022679"/>
    </source>
</evidence>
<dbReference type="PROSITE" id="PS51620">
    <property type="entry name" value="SAM_TRM61"/>
    <property type="match status" value="1"/>
</dbReference>
<protein>
    <submittedName>
        <fullName evidence="7">tRNA (Adenine-57, 58-N(1)-) methyltransferase</fullName>
    </submittedName>
</protein>
<evidence type="ECO:0000313" key="7">
    <source>
        <dbReference type="EMBL" id="AEB94187.1"/>
    </source>
</evidence>
<evidence type="ECO:0000256" key="3">
    <source>
        <dbReference type="ARBA" id="ARBA00022691"/>
    </source>
</evidence>
<feature type="binding site" evidence="5">
    <location>
        <position position="158"/>
    </location>
    <ligand>
        <name>S-adenosyl-L-methionine</name>
        <dbReference type="ChEBI" id="CHEBI:59789"/>
    </ligand>
</feature>
<keyword evidence="1 7" id="KW-0489">Methyltransferase</keyword>
<keyword evidence="8" id="KW-1185">Reference proteome</keyword>
<dbReference type="eggNOG" id="arCOG00978">
    <property type="taxonomic scope" value="Archaea"/>
</dbReference>
<dbReference type="GO" id="GO:0160107">
    <property type="term" value="F:tRNA (adenine(58)-N1)-methyltransferase activity"/>
    <property type="evidence" value="ECO:0007669"/>
    <property type="project" value="InterPro"/>
</dbReference>
<dbReference type="KEGG" id="mcn:Mcup_0077"/>
<dbReference type="GeneID" id="10492273"/>
<feature type="domain" description="tRNA (adenine(58)-N(1))-methyltransferase catalytic subunit TRM61 C-terminal" evidence="6">
    <location>
        <begin position="61"/>
        <end position="236"/>
    </location>
</feature>
<accession>F4FXY9</accession>
<dbReference type="GO" id="GO:0030488">
    <property type="term" value="P:tRNA methylation"/>
    <property type="evidence" value="ECO:0007669"/>
    <property type="project" value="InterPro"/>
</dbReference>